<dbReference type="PROSITE" id="PS00108">
    <property type="entry name" value="PROTEIN_KINASE_ST"/>
    <property type="match status" value="1"/>
</dbReference>
<feature type="region of interest" description="Disordered" evidence="7">
    <location>
        <begin position="299"/>
        <end position="326"/>
    </location>
</feature>
<dbReference type="EMBL" id="FQNF01000033">
    <property type="protein sequence ID" value="SGZ39900.1"/>
    <property type="molecule type" value="Genomic_DNA"/>
</dbReference>
<accession>A0A1L0B249</accession>
<feature type="region of interest" description="Disordered" evidence="7">
    <location>
        <begin position="449"/>
        <end position="546"/>
    </location>
</feature>
<gene>
    <name evidence="9" type="ORF">HGUI_02100</name>
</gene>
<dbReference type="PROSITE" id="PS00107">
    <property type="entry name" value="PROTEIN_KINASE_ATP"/>
    <property type="match status" value="1"/>
</dbReference>
<sequence>MSSKLNKKITINEQCLTILSKIGKGSYATVYKASMLAKNDNDTPIPVAIKIIKNANIISNNQKNSNILNNIEVEINILKRLKNLNIVKLITYSIPKMLQNDASDISDEYYKRSIILVMEFCDIGDLSNIIRFSNKDHENENNHTSSIFNYDMLEKITDKFPKNSYNGLNCVLVYSFIKQIANALHFIQSKNLIHRDIKPQNLLLTSHPQYLIPFLKVADFGFARFLPQQSMAETLCGSPQWMAPEILSYKKYDAKIDLWSIGCVIYEMCFGKPAFHAKNYIDLLNKIKTIGLKFPTLKLDSSSSSLSSSSSFSSADDSDDDSDDDSYDILDDNMESLISRLLTYDPIKRMSFEEFFNHHLVKGFDDEHETFDVESLLSLKQNELSGFNKNTATVPITYNEVFDSSSDEEYEDEDKYNTASQQYSEKDGYLMIPNEAIITTNEFPINAPRRKSKLLSRRTSSNKSEQATSLKNVIKLEQGSNVQPYRRESGLSTNSSEMHEEKKRRSSSFAGMTKAITKAFRSASISSNNSSQRMSKVSSDENQHISSTLTNTRTDLVLRYDQFLDLTSELLNRIKSRSMNDESNLEFNDLPTQYSDISKVRQLSKTHVFLKYLKQEESNFYDSKTDDLEILIQLKIWFLSYLKRQMDIYRGKDHETLRYFNDKFDKVLDSVEIQYKLLVNVQGSNDGTAHPDKDTWSERQIQDVLWKLSQKFARLGYKLETKRVMDKAALAYATSLWFLDFIVTDFDFVDINDNKYERMCVLTGERLSAVYKY</sequence>
<dbReference type="SUPFAM" id="SSF56112">
    <property type="entry name" value="Protein kinase-like (PK-like)"/>
    <property type="match status" value="1"/>
</dbReference>
<dbReference type="GO" id="GO:0000422">
    <property type="term" value="P:autophagy of mitochondrion"/>
    <property type="evidence" value="ECO:0007669"/>
    <property type="project" value="TreeGrafter"/>
</dbReference>
<keyword evidence="10" id="KW-1185">Reference proteome</keyword>
<dbReference type="Pfam" id="PF00069">
    <property type="entry name" value="Pkinase"/>
    <property type="match status" value="1"/>
</dbReference>
<dbReference type="GO" id="GO:0034727">
    <property type="term" value="P:piecemeal microautophagy of the nucleus"/>
    <property type="evidence" value="ECO:0007669"/>
    <property type="project" value="TreeGrafter"/>
</dbReference>
<dbReference type="GO" id="GO:0000045">
    <property type="term" value="P:autophagosome assembly"/>
    <property type="evidence" value="ECO:0007669"/>
    <property type="project" value="TreeGrafter"/>
</dbReference>
<keyword evidence="3 6" id="KW-0547">Nucleotide-binding</keyword>
<feature type="binding site" evidence="6">
    <location>
        <position position="50"/>
    </location>
    <ligand>
        <name>ATP</name>
        <dbReference type="ChEBI" id="CHEBI:30616"/>
    </ligand>
</feature>
<reference evidence="10" key="1">
    <citation type="submission" date="2016-11" db="EMBL/GenBank/DDBJ databases">
        <authorList>
            <person name="Guldener U."/>
        </authorList>
    </citation>
    <scope>NUCLEOTIDE SEQUENCE [LARGE SCALE GENOMIC DNA]</scope>
</reference>
<evidence type="ECO:0000256" key="2">
    <source>
        <dbReference type="ARBA" id="ARBA00022679"/>
    </source>
</evidence>
<dbReference type="GO" id="GO:0042594">
    <property type="term" value="P:response to starvation"/>
    <property type="evidence" value="ECO:0007669"/>
    <property type="project" value="TreeGrafter"/>
</dbReference>
<evidence type="ECO:0000313" key="9">
    <source>
        <dbReference type="EMBL" id="SGZ39900.1"/>
    </source>
</evidence>
<dbReference type="Gene3D" id="1.10.510.10">
    <property type="entry name" value="Transferase(Phosphotransferase) domain 1"/>
    <property type="match status" value="1"/>
</dbReference>
<dbReference type="SMART" id="SM00220">
    <property type="entry name" value="S_TKc"/>
    <property type="match status" value="1"/>
</dbReference>
<keyword evidence="2" id="KW-0808">Transferase</keyword>
<dbReference type="EC" id="2.7.11.1" evidence="1"/>
<dbReference type="InterPro" id="IPR017441">
    <property type="entry name" value="Protein_kinase_ATP_BS"/>
</dbReference>
<dbReference type="GO" id="GO:0034045">
    <property type="term" value="C:phagophore assembly site membrane"/>
    <property type="evidence" value="ECO:0007669"/>
    <property type="project" value="TreeGrafter"/>
</dbReference>
<organism evidence="9 10">
    <name type="scientific">Hanseniaspora guilliermondii</name>
    <dbReference type="NCBI Taxonomy" id="56406"/>
    <lineage>
        <taxon>Eukaryota</taxon>
        <taxon>Fungi</taxon>
        <taxon>Dikarya</taxon>
        <taxon>Ascomycota</taxon>
        <taxon>Saccharomycotina</taxon>
        <taxon>Saccharomycetes</taxon>
        <taxon>Saccharomycodales</taxon>
        <taxon>Saccharomycodaceae</taxon>
        <taxon>Hanseniaspora</taxon>
    </lineage>
</organism>
<name>A0A1L0B249_9ASCO</name>
<evidence type="ECO:0000313" key="10">
    <source>
        <dbReference type="Proteomes" id="UP000183365"/>
    </source>
</evidence>
<feature type="compositionally biased region" description="Low complexity" evidence="7">
    <location>
        <begin position="522"/>
        <end position="537"/>
    </location>
</feature>
<feature type="compositionally biased region" description="Acidic residues" evidence="7">
    <location>
        <begin position="316"/>
        <end position="326"/>
    </location>
</feature>
<dbReference type="PANTHER" id="PTHR24348">
    <property type="entry name" value="SERINE/THREONINE-PROTEIN KINASE UNC-51-RELATED"/>
    <property type="match status" value="1"/>
</dbReference>
<dbReference type="InterPro" id="IPR000719">
    <property type="entry name" value="Prot_kinase_dom"/>
</dbReference>
<dbReference type="Proteomes" id="UP000183365">
    <property type="component" value="Unassembled WGS sequence"/>
</dbReference>
<evidence type="ECO:0000256" key="5">
    <source>
        <dbReference type="ARBA" id="ARBA00022840"/>
    </source>
</evidence>
<dbReference type="PROSITE" id="PS50011">
    <property type="entry name" value="PROTEIN_KINASE_DOM"/>
    <property type="match status" value="1"/>
</dbReference>
<feature type="domain" description="Protein kinase" evidence="8">
    <location>
        <begin position="16"/>
        <end position="361"/>
    </location>
</feature>
<dbReference type="OrthoDB" id="3972846at2759"/>
<dbReference type="GO" id="GO:0005776">
    <property type="term" value="C:autophagosome"/>
    <property type="evidence" value="ECO:0007669"/>
    <property type="project" value="TreeGrafter"/>
</dbReference>
<evidence type="ECO:0000256" key="3">
    <source>
        <dbReference type="ARBA" id="ARBA00022741"/>
    </source>
</evidence>
<evidence type="ECO:0000256" key="6">
    <source>
        <dbReference type="PROSITE-ProRule" id="PRU10141"/>
    </source>
</evidence>
<dbReference type="VEuPathDB" id="FungiDB:HGUI_02100"/>
<dbReference type="GO" id="GO:0004674">
    <property type="term" value="F:protein serine/threonine kinase activity"/>
    <property type="evidence" value="ECO:0007669"/>
    <property type="project" value="UniProtKB-EC"/>
</dbReference>
<evidence type="ECO:0000256" key="7">
    <source>
        <dbReference type="SAM" id="MobiDB-lite"/>
    </source>
</evidence>
<keyword evidence="5 6" id="KW-0067">ATP-binding</keyword>
<dbReference type="Gene3D" id="3.30.200.20">
    <property type="entry name" value="Phosphorylase Kinase, domain 1"/>
    <property type="match status" value="1"/>
</dbReference>
<dbReference type="InterPro" id="IPR011009">
    <property type="entry name" value="Kinase-like_dom_sf"/>
</dbReference>
<dbReference type="PANTHER" id="PTHR24348:SF22">
    <property type="entry name" value="NON-SPECIFIC SERINE_THREONINE PROTEIN KINASE"/>
    <property type="match status" value="1"/>
</dbReference>
<protein>
    <recommendedName>
        <fullName evidence="1">non-specific serine/threonine protein kinase</fullName>
        <ecNumber evidence="1">2.7.11.1</ecNumber>
    </recommendedName>
</protein>
<dbReference type="GO" id="GO:0005524">
    <property type="term" value="F:ATP binding"/>
    <property type="evidence" value="ECO:0007669"/>
    <property type="project" value="UniProtKB-UniRule"/>
</dbReference>
<evidence type="ECO:0000256" key="1">
    <source>
        <dbReference type="ARBA" id="ARBA00012513"/>
    </source>
</evidence>
<keyword evidence="4" id="KW-0418">Kinase</keyword>
<dbReference type="GO" id="GO:0010506">
    <property type="term" value="P:regulation of autophagy"/>
    <property type="evidence" value="ECO:0007669"/>
    <property type="project" value="InterPro"/>
</dbReference>
<dbReference type="GO" id="GO:0005829">
    <property type="term" value="C:cytosol"/>
    <property type="evidence" value="ECO:0007669"/>
    <property type="project" value="TreeGrafter"/>
</dbReference>
<dbReference type="InterPro" id="IPR008271">
    <property type="entry name" value="Ser/Thr_kinase_AS"/>
</dbReference>
<evidence type="ECO:0000259" key="8">
    <source>
        <dbReference type="PROSITE" id="PS50011"/>
    </source>
</evidence>
<feature type="compositionally biased region" description="Low complexity" evidence="7">
    <location>
        <begin position="299"/>
        <end position="315"/>
    </location>
</feature>
<evidence type="ECO:0000256" key="4">
    <source>
        <dbReference type="ARBA" id="ARBA00022777"/>
    </source>
</evidence>
<dbReference type="GO" id="GO:0061709">
    <property type="term" value="P:reticulophagy"/>
    <property type="evidence" value="ECO:0007669"/>
    <property type="project" value="TreeGrafter"/>
</dbReference>
<dbReference type="AlphaFoldDB" id="A0A1L0B249"/>
<proteinExistence type="predicted"/>
<dbReference type="InterPro" id="IPR045269">
    <property type="entry name" value="Atg1-like"/>
</dbReference>